<sequence length="58" mass="6731">MIISSKLLLFHHAVSRIGRMKEMVRVVSHDLLSRQRLSVACQTHSEKIDALLIHLLWI</sequence>
<evidence type="ECO:0000313" key="1">
    <source>
        <dbReference type="EMBL" id="VDN28851.1"/>
    </source>
</evidence>
<dbReference type="AlphaFoldDB" id="A0A3P7NC46"/>
<evidence type="ECO:0000313" key="2">
    <source>
        <dbReference type="Proteomes" id="UP000271889"/>
    </source>
</evidence>
<reference evidence="1 2" key="1">
    <citation type="submission" date="2018-11" db="EMBL/GenBank/DDBJ databases">
        <authorList>
            <consortium name="Pathogen Informatics"/>
        </authorList>
    </citation>
    <scope>NUCLEOTIDE SEQUENCE [LARGE SCALE GENOMIC DNA]</scope>
</reference>
<organism evidence="1 2">
    <name type="scientific">Cylicostephanus goldi</name>
    <name type="common">Nematode worm</name>
    <dbReference type="NCBI Taxonomy" id="71465"/>
    <lineage>
        <taxon>Eukaryota</taxon>
        <taxon>Metazoa</taxon>
        <taxon>Ecdysozoa</taxon>
        <taxon>Nematoda</taxon>
        <taxon>Chromadorea</taxon>
        <taxon>Rhabditida</taxon>
        <taxon>Rhabditina</taxon>
        <taxon>Rhabditomorpha</taxon>
        <taxon>Strongyloidea</taxon>
        <taxon>Strongylidae</taxon>
        <taxon>Cylicostephanus</taxon>
    </lineage>
</organism>
<accession>A0A3P7NC46</accession>
<name>A0A3P7NC46_CYLGO</name>
<dbReference type="Proteomes" id="UP000271889">
    <property type="component" value="Unassembled WGS sequence"/>
</dbReference>
<proteinExistence type="predicted"/>
<protein>
    <submittedName>
        <fullName evidence="1">Uncharacterized protein</fullName>
    </submittedName>
</protein>
<dbReference type="EMBL" id="UYRV01114350">
    <property type="protein sequence ID" value="VDN28851.1"/>
    <property type="molecule type" value="Genomic_DNA"/>
</dbReference>
<gene>
    <name evidence="1" type="ORF">CGOC_LOCUS11079</name>
</gene>
<keyword evidence="2" id="KW-1185">Reference proteome</keyword>